<dbReference type="GO" id="GO:0071555">
    <property type="term" value="P:cell wall organization"/>
    <property type="evidence" value="ECO:0007669"/>
    <property type="project" value="UniProtKB-KW"/>
</dbReference>
<dbReference type="PANTHER" id="PTHR30417:SF1">
    <property type="entry name" value="N-ACETYLMURAMOYL-L-ALANINE AMIDASE AMID"/>
    <property type="match status" value="1"/>
</dbReference>
<feature type="region of interest" description="Disordered" evidence="5">
    <location>
        <begin position="95"/>
        <end position="123"/>
    </location>
</feature>
<dbReference type="InterPro" id="IPR023346">
    <property type="entry name" value="Lysozyme-like_dom_sf"/>
</dbReference>
<dbReference type="FunFam" id="3.40.80.10:FF:000006">
    <property type="entry name" value="N-acetylmuramoyl-L-alanine amidase"/>
    <property type="match status" value="1"/>
</dbReference>
<feature type="domain" description="N-acetylmuramoyl-L-alanine amidase" evidence="7">
    <location>
        <begin position="275"/>
        <end position="413"/>
    </location>
</feature>
<evidence type="ECO:0000259" key="7">
    <source>
        <dbReference type="SMART" id="SM00644"/>
    </source>
</evidence>
<dbReference type="GO" id="GO:0008745">
    <property type="term" value="F:N-acetylmuramoyl-L-alanine amidase activity"/>
    <property type="evidence" value="ECO:0007669"/>
    <property type="project" value="UniProtKB-EC"/>
</dbReference>
<dbReference type="InterPro" id="IPR002502">
    <property type="entry name" value="Amidase_domain"/>
</dbReference>
<dbReference type="PROSITE" id="PS51318">
    <property type="entry name" value="TAT"/>
    <property type="match status" value="1"/>
</dbReference>
<evidence type="ECO:0000256" key="4">
    <source>
        <dbReference type="ARBA" id="ARBA00023316"/>
    </source>
</evidence>
<dbReference type="EC" id="3.5.1.28" evidence="2"/>
<keyword evidence="4" id="KW-0961">Cell wall biogenesis/degradation</keyword>
<dbReference type="InterPro" id="IPR051206">
    <property type="entry name" value="NAMLAA_amidase_2"/>
</dbReference>
<dbReference type="InterPro" id="IPR006311">
    <property type="entry name" value="TAT_signal"/>
</dbReference>
<dbReference type="SUPFAM" id="SSF55846">
    <property type="entry name" value="N-acetylmuramoyl-L-alanine amidase-like"/>
    <property type="match status" value="1"/>
</dbReference>
<evidence type="ECO:0000256" key="5">
    <source>
        <dbReference type="SAM" id="MobiDB-lite"/>
    </source>
</evidence>
<dbReference type="GO" id="GO:0009254">
    <property type="term" value="P:peptidoglycan turnover"/>
    <property type="evidence" value="ECO:0007669"/>
    <property type="project" value="TreeGrafter"/>
</dbReference>
<dbReference type="RefSeq" id="WP_203964978.1">
    <property type="nucleotide sequence ID" value="NZ_AP023355.1"/>
</dbReference>
<dbReference type="CDD" id="cd06583">
    <property type="entry name" value="PGRP"/>
    <property type="match status" value="1"/>
</dbReference>
<evidence type="ECO:0000256" key="2">
    <source>
        <dbReference type="ARBA" id="ARBA00011901"/>
    </source>
</evidence>
<evidence type="ECO:0000256" key="1">
    <source>
        <dbReference type="ARBA" id="ARBA00001561"/>
    </source>
</evidence>
<dbReference type="Gene3D" id="3.40.80.10">
    <property type="entry name" value="Peptidoglycan recognition protein-like"/>
    <property type="match status" value="1"/>
</dbReference>
<sequence length="650" mass="69061">MHRPPSRRLAAAFAATAGLVALVPAAAGTAAPAPTATGADRQQQFAAAAARHHVPLSVLLGVSYLESRWDAHPGQPSSAGGYGPMHLTDVSRVAAPTARGDARGDGARPMTTPARPAGTTDDPALHTMDAAAALTGASTSTLRTDPAANIDAGAALLADYQRQLGATGSAAADWYGAVARYSGATDAAGAREFADEVYQVIRDGEARRTDSGDPVRLAAQPSVAPKTGQLAALHLAEAKADADTPKPACPASMDCDFVPAAYALNSADKADYGNYDTADRPSKLKIQYIVIHDNEGYYNGTLSWFQNPAAYAAAHYELRSSDGHVTQMVRNTDVAWQAGNWYINAHSIGIEHEGFAATGATWYTEAMYRQSAKLVRYLAAKYRIPLDRQHIIGHDNVPATTAGGIRNMHWDPGPYWDWNHYMELVRGHTQRGSRHGGLVTISPDFATNQQPVTGCDKSGSGTPCAAQGTNFVYLHTGPSADSPLVSDPGLHAGPGTTDIADWAARAVDGQQFALAGRSGDWTAIWYAGVKAWFLDPHRSRTATAAHGFVATPKRGATVPIYGKAYPEASAYDGTAVPVQSVTDLGYTMSAGQRYPLGLTNVVTDYYYAKTIDSSLPDDHTVVVGHDRYYEIQFGHRIGFVRADQVTVRPV</sequence>
<feature type="chain" id="PRO_5038605203" description="N-acetylmuramoyl-L-alanine amidase" evidence="6">
    <location>
        <begin position="27"/>
        <end position="650"/>
    </location>
</feature>
<dbReference type="SUPFAM" id="SSF53955">
    <property type="entry name" value="Lysozyme-like"/>
    <property type="match status" value="1"/>
</dbReference>
<comment type="catalytic activity">
    <reaction evidence="1">
        <text>Hydrolyzes the link between N-acetylmuramoyl residues and L-amino acid residues in certain cell-wall glycopeptides.</text>
        <dbReference type="EC" id="3.5.1.28"/>
    </reaction>
</comment>
<dbReference type="Proteomes" id="UP000611640">
    <property type="component" value="Chromosome"/>
</dbReference>
<dbReference type="Pfam" id="PF01510">
    <property type="entry name" value="Amidase_2"/>
    <property type="match status" value="1"/>
</dbReference>
<evidence type="ECO:0000256" key="3">
    <source>
        <dbReference type="ARBA" id="ARBA00022801"/>
    </source>
</evidence>
<keyword evidence="3" id="KW-0378">Hydrolase</keyword>
<keyword evidence="6" id="KW-0732">Signal</keyword>
<reference evidence="8 9" key="1">
    <citation type="submission" date="2020-08" db="EMBL/GenBank/DDBJ databases">
        <title>Whole genome shotgun sequence of Actinocatenispora thailandica NBRC 105041.</title>
        <authorList>
            <person name="Komaki H."/>
            <person name="Tamura T."/>
        </authorList>
    </citation>
    <scope>NUCLEOTIDE SEQUENCE [LARGE SCALE GENOMIC DNA]</scope>
    <source>
        <strain evidence="8 9">NBRC 105041</strain>
    </source>
</reference>
<dbReference type="InterPro" id="IPR036505">
    <property type="entry name" value="Amidase/PGRP_sf"/>
</dbReference>
<dbReference type="EMBL" id="AP023355">
    <property type="protein sequence ID" value="BCJ39047.1"/>
    <property type="molecule type" value="Genomic_DNA"/>
</dbReference>
<dbReference type="PANTHER" id="PTHR30417">
    <property type="entry name" value="N-ACETYLMURAMOYL-L-ALANINE AMIDASE AMID"/>
    <property type="match status" value="1"/>
</dbReference>
<proteinExistence type="predicted"/>
<evidence type="ECO:0000313" key="8">
    <source>
        <dbReference type="EMBL" id="BCJ39047.1"/>
    </source>
</evidence>
<accession>A0A7R7DX70</accession>
<organism evidence="8 9">
    <name type="scientific">Actinocatenispora thailandica</name>
    <dbReference type="NCBI Taxonomy" id="227318"/>
    <lineage>
        <taxon>Bacteria</taxon>
        <taxon>Bacillati</taxon>
        <taxon>Actinomycetota</taxon>
        <taxon>Actinomycetes</taxon>
        <taxon>Micromonosporales</taxon>
        <taxon>Micromonosporaceae</taxon>
        <taxon>Actinocatenispora</taxon>
    </lineage>
</organism>
<keyword evidence="9" id="KW-1185">Reference proteome</keyword>
<dbReference type="AlphaFoldDB" id="A0A7R7DX70"/>
<feature type="signal peptide" evidence="6">
    <location>
        <begin position="1"/>
        <end position="26"/>
    </location>
</feature>
<name>A0A7R7DX70_9ACTN</name>
<dbReference type="KEGG" id="atl:Athai_65500"/>
<evidence type="ECO:0000256" key="6">
    <source>
        <dbReference type="SAM" id="SignalP"/>
    </source>
</evidence>
<evidence type="ECO:0000313" key="9">
    <source>
        <dbReference type="Proteomes" id="UP000611640"/>
    </source>
</evidence>
<gene>
    <name evidence="8" type="ORF">Athai_65500</name>
</gene>
<dbReference type="Gene3D" id="1.10.530.10">
    <property type="match status" value="1"/>
</dbReference>
<dbReference type="GO" id="GO:0009253">
    <property type="term" value="P:peptidoglycan catabolic process"/>
    <property type="evidence" value="ECO:0007669"/>
    <property type="project" value="InterPro"/>
</dbReference>
<dbReference type="SMART" id="SM00644">
    <property type="entry name" value="Ami_2"/>
    <property type="match status" value="1"/>
</dbReference>
<protein>
    <recommendedName>
        <fullName evidence="2">N-acetylmuramoyl-L-alanine amidase</fullName>
        <ecNumber evidence="2">3.5.1.28</ecNumber>
    </recommendedName>
</protein>